<proteinExistence type="predicted"/>
<dbReference type="HOGENOM" id="CLU_874168_0_0_0"/>
<dbReference type="KEGG" id="amo:Anamo_2003"/>
<accession>I4BZ79</accession>
<name>I4BZ79_ACEMN</name>
<dbReference type="SUPFAM" id="SSF53067">
    <property type="entry name" value="Actin-like ATPase domain"/>
    <property type="match status" value="1"/>
</dbReference>
<dbReference type="Gene3D" id="3.30.1490.300">
    <property type="match status" value="1"/>
</dbReference>
<reference evidence="2" key="1">
    <citation type="journal article" date="2013" name="Stand. Genomic Sci.">
        <title>Complete genome sequence of the moderate thermophile Anaerobaculum mobile type strain (NGA(T)).</title>
        <authorList>
            <person name="Mavromatis K."/>
            <person name="Stackebrandt E."/>
            <person name="Held B."/>
            <person name="Lapidus A."/>
            <person name="Nolan M."/>
            <person name="Lucas S."/>
            <person name="Hammon N."/>
            <person name="Deshpande S."/>
            <person name="Cheng J.F."/>
            <person name="Tapia R."/>
            <person name="Goodwin L.A."/>
            <person name="Pitluck S."/>
            <person name="Liolios K."/>
            <person name="Pagani I."/>
            <person name="Ivanova N."/>
            <person name="Mikhailova N."/>
            <person name="Huntemann M."/>
            <person name="Pati A."/>
            <person name="Chen A."/>
            <person name="Palaniappan K."/>
            <person name="Land M."/>
            <person name="Rohde M."/>
            <person name="Spring S."/>
            <person name="Goker M."/>
            <person name="Woyke T."/>
            <person name="Detter J.C."/>
            <person name="Bristow J."/>
            <person name="Eisen J.A."/>
            <person name="Markowitz V."/>
            <person name="Hugenholtz P."/>
            <person name="Klenk H.P."/>
            <person name="Kyrpides N.C."/>
        </authorList>
    </citation>
    <scope>NUCLEOTIDE SEQUENCE</scope>
    <source>
        <strain evidence="2">ATCC BAA-54 / DSM 13181 / NGA</strain>
    </source>
</reference>
<sequence>MFGRRRSYAGLSIEGGAIRYLELAPASRGFRISRSAKVTLEEGIIVQDRIVNMERLSSAIGSLRTKLGGKFASAITISLPPQDAIVRIVEMPKMSIDDARSAFGWDFENYFSFPLKDASFDIVPVETPSPMTDDNMSVMVVASRLTVINGILDIAAKEEARVSAIEPYGIAVVRGILGPNGGDESGSLILSVGGKSSQIIVTYKGNGLVYRTVFVGARSELQGGVSHFEMLMQEVRSSIAFGASQYRGLNVKEILLCGEHADNEELQGELQALSDEYTCTVADSWGKWPIEGESAGEYGWEAAIGLAVRDRS</sequence>
<dbReference type="AlphaFoldDB" id="I4BZ79"/>
<dbReference type="PANTHER" id="PTHR32432:SF3">
    <property type="entry name" value="ETHANOLAMINE UTILIZATION PROTEIN EUTJ"/>
    <property type="match status" value="1"/>
</dbReference>
<evidence type="ECO:0000313" key="1">
    <source>
        <dbReference type="EMBL" id="AFM22586.1"/>
    </source>
</evidence>
<dbReference type="PANTHER" id="PTHR32432">
    <property type="entry name" value="CELL DIVISION PROTEIN FTSA-RELATED"/>
    <property type="match status" value="1"/>
</dbReference>
<keyword evidence="2" id="KW-1185">Reference proteome</keyword>
<dbReference type="InterPro" id="IPR005883">
    <property type="entry name" value="PilM"/>
</dbReference>
<dbReference type="InterPro" id="IPR050696">
    <property type="entry name" value="FtsA/MreB"/>
</dbReference>
<dbReference type="Pfam" id="PF11104">
    <property type="entry name" value="PilM_2"/>
    <property type="match status" value="1"/>
</dbReference>
<protein>
    <submittedName>
        <fullName evidence="1">Tfp pilus assembly protein, ATPase PilM</fullName>
    </submittedName>
</protein>
<evidence type="ECO:0000313" key="2">
    <source>
        <dbReference type="Proteomes" id="UP000006061"/>
    </source>
</evidence>
<dbReference type="eggNOG" id="COG4972">
    <property type="taxonomic scope" value="Bacteria"/>
</dbReference>
<dbReference type="InterPro" id="IPR043129">
    <property type="entry name" value="ATPase_NBD"/>
</dbReference>
<dbReference type="Proteomes" id="UP000006061">
    <property type="component" value="Chromosome"/>
</dbReference>
<organism evidence="1 2">
    <name type="scientific">Acetomicrobium mobile (strain ATCC BAA-54 / DSM 13181 / JCM 12221 / NGA)</name>
    <name type="common">Anaerobaculum mobile</name>
    <dbReference type="NCBI Taxonomy" id="891968"/>
    <lineage>
        <taxon>Bacteria</taxon>
        <taxon>Thermotogati</taxon>
        <taxon>Synergistota</taxon>
        <taxon>Synergistia</taxon>
        <taxon>Synergistales</taxon>
        <taxon>Acetomicrobiaceae</taxon>
        <taxon>Acetomicrobium</taxon>
    </lineage>
</organism>
<dbReference type="STRING" id="891968.Anamo_2003"/>
<dbReference type="EMBL" id="CP003198">
    <property type="protein sequence ID" value="AFM22586.1"/>
    <property type="molecule type" value="Genomic_DNA"/>
</dbReference>
<dbReference type="Gene3D" id="3.30.420.40">
    <property type="match status" value="2"/>
</dbReference>
<gene>
    <name evidence="1" type="ordered locus">Anamo_2003</name>
</gene>